<gene>
    <name evidence="20" type="ORF">CVLEPA_LOCUS22857</name>
</gene>
<dbReference type="SUPFAM" id="SSF52540">
    <property type="entry name" value="P-loop containing nucleoside triphosphate hydrolases"/>
    <property type="match status" value="2"/>
</dbReference>
<evidence type="ECO:0000256" key="10">
    <source>
        <dbReference type="ARBA" id="ARBA00022806"/>
    </source>
</evidence>
<evidence type="ECO:0000256" key="14">
    <source>
        <dbReference type="ARBA" id="ARBA00022884"/>
    </source>
</evidence>
<evidence type="ECO:0000256" key="8">
    <source>
        <dbReference type="ARBA" id="ARBA00022741"/>
    </source>
</evidence>
<dbReference type="SMART" id="SM00490">
    <property type="entry name" value="HELICc"/>
    <property type="match status" value="1"/>
</dbReference>
<dbReference type="InterPro" id="IPR051363">
    <property type="entry name" value="RLR_Helicase"/>
</dbReference>
<evidence type="ECO:0000259" key="17">
    <source>
        <dbReference type="PROSITE" id="PS51192"/>
    </source>
</evidence>
<keyword evidence="9" id="KW-0378">Hydrolase</keyword>
<keyword evidence="21" id="KW-1185">Reference proteome</keyword>
<protein>
    <recommendedName>
        <fullName evidence="4">Activating signal cointegrator 1 complex subunit 3</fullName>
        <ecNumber evidence="3">3.6.4.13</ecNumber>
    </recommendedName>
</protein>
<evidence type="ECO:0000313" key="21">
    <source>
        <dbReference type="Proteomes" id="UP001642483"/>
    </source>
</evidence>
<feature type="domain" description="Helicase ATP-binding" evidence="17">
    <location>
        <begin position="29"/>
        <end position="204"/>
    </location>
</feature>
<dbReference type="Gene3D" id="1.20.1320.30">
    <property type="match status" value="1"/>
</dbReference>
<dbReference type="SMART" id="SM00487">
    <property type="entry name" value="DEXDc"/>
    <property type="match status" value="1"/>
</dbReference>
<dbReference type="Gene3D" id="2.170.150.30">
    <property type="entry name" value="RIG-I-like receptor, C-terminal regulatory domain"/>
    <property type="match status" value="1"/>
</dbReference>
<keyword evidence="13" id="KW-0391">Immunity</keyword>
<dbReference type="InterPro" id="IPR021673">
    <property type="entry name" value="RLR_CTR"/>
</dbReference>
<dbReference type="Pfam" id="PF00271">
    <property type="entry name" value="Helicase_C"/>
    <property type="match status" value="1"/>
</dbReference>
<keyword evidence="10" id="KW-0347">Helicase</keyword>
<dbReference type="InterPro" id="IPR011545">
    <property type="entry name" value="DEAD/DEAH_box_helicase_dom"/>
</dbReference>
<feature type="domain" description="Helicase C-terminal" evidence="18">
    <location>
        <begin position="378"/>
        <end position="552"/>
    </location>
</feature>
<dbReference type="InterPro" id="IPR027417">
    <property type="entry name" value="P-loop_NTPase"/>
</dbReference>
<evidence type="ECO:0000256" key="11">
    <source>
        <dbReference type="ARBA" id="ARBA00022833"/>
    </source>
</evidence>
<sequence length="711" mass="81033">MIKPGNDDVENHNGQNKEMNLRDYQLELAAPGLEGHNSIIVAPTGSGKTHVAIKICLEHIRKVKKPKIVFLAPVKTLAQQQFLLFKKFLDDDPDMVCQLDGDSDSTIPVDSIYSRHTVAVMTPQILVNMIKEGQAKINEISLIIFDECHNTIKKKPYNIIMNLYMDRKFSSRNTKLPQIIGMTASPGLRKVKDKGDAIEKVMSLMANLDVASPPVQVLRHKEELRRHQTEAEYELIVVFRDPGNRFHVRINRVMEEIEDEMRSGFVKFESVLDDKVQFTGTTSRGCQSYESLITALRQECKKIEDREASQYFMAITKHLLMYNQSLVLNDHISGKFALLYVRQELAKQPRNKIEALLLAIFEKFGPEQCQGVSPLLRRLKSMLLEKSQESSQLRCIIFAKTRLLSDTLATLLCEDSDLNSIMEHNTKRLTGSGPSSSELGMTKVSQLDTLKQFREGACKDIVATSVAEEGLDIDACNLIIDYNYSSDEVGFVQRKGRARAKGSKFVLLAYDDSVHARKMKANLQLARMTSETLNSIKETDLHQLKSEITKLQFKDKRLRELSSTVAQSYDSNMYKLSCLDCKQFATSSNCIHHINRQHRVVVDPDFPNQSSFEEVPVGMEDLRFGDEMPTVGKIFCGNQECRRQWGFRMRYLGIRVSVLKIDNFLITNDDGYKEIRKKWNKAPFDSLKVELTTDDLENISRSEELSDDDDD</sequence>
<keyword evidence="6" id="KW-0399">Innate immunity</keyword>
<comment type="caution">
    <text evidence="20">The sequence shown here is derived from an EMBL/GenBank/DDBJ whole genome shotgun (WGS) entry which is preliminary data.</text>
</comment>
<evidence type="ECO:0000256" key="1">
    <source>
        <dbReference type="ARBA" id="ARBA00004496"/>
    </source>
</evidence>
<keyword evidence="11" id="KW-0862">Zinc</keyword>
<dbReference type="Pfam" id="PF18119">
    <property type="entry name" value="RIG-I_C"/>
    <property type="match status" value="1"/>
</dbReference>
<proteinExistence type="inferred from homology"/>
<evidence type="ECO:0000313" key="20">
    <source>
        <dbReference type="EMBL" id="CAK8690223.1"/>
    </source>
</evidence>
<evidence type="ECO:0000256" key="9">
    <source>
        <dbReference type="ARBA" id="ARBA00022801"/>
    </source>
</evidence>
<evidence type="ECO:0000256" key="7">
    <source>
        <dbReference type="ARBA" id="ARBA00022723"/>
    </source>
</evidence>
<dbReference type="InterPro" id="IPR001650">
    <property type="entry name" value="Helicase_C-like"/>
</dbReference>
<keyword evidence="12" id="KW-0067">ATP-binding</keyword>
<comment type="catalytic activity">
    <reaction evidence="16">
        <text>ATP + H2O = ADP + phosphate + H(+)</text>
        <dbReference type="Rhea" id="RHEA:13065"/>
        <dbReference type="ChEBI" id="CHEBI:15377"/>
        <dbReference type="ChEBI" id="CHEBI:15378"/>
        <dbReference type="ChEBI" id="CHEBI:30616"/>
        <dbReference type="ChEBI" id="CHEBI:43474"/>
        <dbReference type="ChEBI" id="CHEBI:456216"/>
        <dbReference type="EC" id="3.6.4.13"/>
    </reaction>
    <physiologicalReaction direction="left-to-right" evidence="16">
        <dbReference type="Rhea" id="RHEA:13066"/>
    </physiologicalReaction>
</comment>
<dbReference type="PROSITE" id="PS51789">
    <property type="entry name" value="RLR_CTR"/>
    <property type="match status" value="1"/>
</dbReference>
<evidence type="ECO:0000256" key="5">
    <source>
        <dbReference type="ARBA" id="ARBA00022490"/>
    </source>
</evidence>
<comment type="similarity">
    <text evidence="2">Belongs to the helicase family. RLR subfamily.</text>
</comment>
<dbReference type="Gene3D" id="3.40.50.300">
    <property type="entry name" value="P-loop containing nucleotide triphosphate hydrolases"/>
    <property type="match status" value="2"/>
</dbReference>
<dbReference type="InterPro" id="IPR003593">
    <property type="entry name" value="AAA+_ATPase"/>
</dbReference>
<comment type="subcellular location">
    <subcellularLocation>
        <location evidence="1">Cytoplasm</location>
    </subcellularLocation>
</comment>
<organism evidence="20 21">
    <name type="scientific">Clavelina lepadiformis</name>
    <name type="common">Light-bulb sea squirt</name>
    <name type="synonym">Ascidia lepadiformis</name>
    <dbReference type="NCBI Taxonomy" id="159417"/>
    <lineage>
        <taxon>Eukaryota</taxon>
        <taxon>Metazoa</taxon>
        <taxon>Chordata</taxon>
        <taxon>Tunicata</taxon>
        <taxon>Ascidiacea</taxon>
        <taxon>Aplousobranchia</taxon>
        <taxon>Clavelinidae</taxon>
        <taxon>Clavelina</taxon>
    </lineage>
</organism>
<dbReference type="InterPro" id="IPR014001">
    <property type="entry name" value="Helicase_ATP-bd"/>
</dbReference>
<dbReference type="EMBL" id="CAWYQH010000114">
    <property type="protein sequence ID" value="CAK8690223.1"/>
    <property type="molecule type" value="Genomic_DNA"/>
</dbReference>
<keyword evidence="15" id="KW-0051">Antiviral defense</keyword>
<dbReference type="PANTHER" id="PTHR14074">
    <property type="entry name" value="HELICASE WITH DEATH DOMAIN-RELATED"/>
    <property type="match status" value="1"/>
</dbReference>
<dbReference type="PANTHER" id="PTHR14074:SF16">
    <property type="entry name" value="ANTIVIRAL INNATE IMMUNE RESPONSE RECEPTOR RIG-I"/>
    <property type="match status" value="1"/>
</dbReference>
<evidence type="ECO:0000256" key="4">
    <source>
        <dbReference type="ARBA" id="ARBA00014590"/>
    </source>
</evidence>
<evidence type="ECO:0000256" key="13">
    <source>
        <dbReference type="ARBA" id="ARBA00022859"/>
    </source>
</evidence>
<feature type="domain" description="RLR CTR" evidence="19">
    <location>
        <begin position="564"/>
        <end position="696"/>
    </location>
</feature>
<evidence type="ECO:0000256" key="16">
    <source>
        <dbReference type="ARBA" id="ARBA00049390"/>
    </source>
</evidence>
<keyword evidence="14" id="KW-0694">RNA-binding</keyword>
<dbReference type="PROSITE" id="PS51194">
    <property type="entry name" value="HELICASE_CTER"/>
    <property type="match status" value="1"/>
</dbReference>
<keyword evidence="8" id="KW-0547">Nucleotide-binding</keyword>
<keyword evidence="5" id="KW-0963">Cytoplasm</keyword>
<evidence type="ECO:0000256" key="2">
    <source>
        <dbReference type="ARBA" id="ARBA00006866"/>
    </source>
</evidence>
<name>A0ABP0GFL1_CLALP</name>
<keyword evidence="7" id="KW-0479">Metal-binding</keyword>
<evidence type="ECO:0000259" key="19">
    <source>
        <dbReference type="PROSITE" id="PS51789"/>
    </source>
</evidence>
<evidence type="ECO:0000256" key="12">
    <source>
        <dbReference type="ARBA" id="ARBA00022840"/>
    </source>
</evidence>
<dbReference type="Pfam" id="PF00270">
    <property type="entry name" value="DEAD"/>
    <property type="match status" value="1"/>
</dbReference>
<dbReference type="InterPro" id="IPR041204">
    <property type="entry name" value="RIG-I-like_C"/>
</dbReference>
<reference evidence="20 21" key="1">
    <citation type="submission" date="2024-02" db="EMBL/GenBank/DDBJ databases">
        <authorList>
            <person name="Daric V."/>
            <person name="Darras S."/>
        </authorList>
    </citation>
    <scope>NUCLEOTIDE SEQUENCE [LARGE SCALE GENOMIC DNA]</scope>
</reference>
<dbReference type="InterPro" id="IPR038557">
    <property type="entry name" value="RLR_C_sf"/>
</dbReference>
<dbReference type="EC" id="3.6.4.13" evidence="3"/>
<dbReference type="SMART" id="SM00382">
    <property type="entry name" value="AAA"/>
    <property type="match status" value="1"/>
</dbReference>
<evidence type="ECO:0000256" key="6">
    <source>
        <dbReference type="ARBA" id="ARBA00022588"/>
    </source>
</evidence>
<dbReference type="Pfam" id="PF11648">
    <property type="entry name" value="RIG-I_C-RD"/>
    <property type="match status" value="1"/>
</dbReference>
<evidence type="ECO:0000256" key="15">
    <source>
        <dbReference type="ARBA" id="ARBA00023118"/>
    </source>
</evidence>
<evidence type="ECO:0000256" key="3">
    <source>
        <dbReference type="ARBA" id="ARBA00012552"/>
    </source>
</evidence>
<accession>A0ABP0GFL1</accession>
<evidence type="ECO:0000259" key="18">
    <source>
        <dbReference type="PROSITE" id="PS51194"/>
    </source>
</evidence>
<dbReference type="PROSITE" id="PS51192">
    <property type="entry name" value="HELICASE_ATP_BIND_1"/>
    <property type="match status" value="1"/>
</dbReference>
<dbReference type="Proteomes" id="UP001642483">
    <property type="component" value="Unassembled WGS sequence"/>
</dbReference>